<sequence length="1021" mass="113558">MIENSQIYYVLALGLVIFCVNALLPSKAEKNSMEPVRIPSTIPFIGHVIGLFRHRNEYYNTLSQKWDFPIFTIGMLHKDIHIVTSADFIPSLHRQYKAVSLWELEAQFTVKLAGLTKAAADRMHTNMSSEENPSLMLQGIKVIQGTLASTESIKRMLRIGTLATKDQLDDWANPAGNNQNKKVNLLEWLQHQLTIVITESLYGDKNPYRDPKVEAGFWAFSDGSLRLLLPDFISNIIATEAVRGRAAVVKGFQEYFSSGGQTGGSDLMKNRFELLVDHTDSRHSDLAKNENLINIAALSNTVPSAFWVIYHLFSDANLLEQVRTQVGELTTSEVSAQGETICKTNLQKLIQLPILSSLILETLRFRSTGTGPRLVMEDTFVGKDQQYLLKKDSLVIIANKRLHFDKRAWGETADSFRFDRFYGKTPANAFRVFGGGANRCPGQGIVSNIIAAFAGMFAMRFDIIPNGNDWTDPGQDLENISTQTGPPKKEFMFRKLVLDTPARQAGTGDKSSSISATPRRDGATPSALGSRMRSSIPMTPRSVGGVDFARQVAEQRALNNPLQPKKFRSVAAPKGSKLAAGYTDRTKQRIDEDEDDKASRVKALEEMMKLQQIDESTFLKLRDEILGGDVQSTHLVKGLDYKLLERVRRGEDVLSENNEDEDDTEEQDNLDDEFERLEEKDVVAVEKEKSKKKGEMAPPSLIPGKKRTRDQILAEMKAARQAAREAAQPSLGARFKKVGASKSTSRIELDGKGREVLIVVDENGNEKRKVKKLQVEPEVEKGHGLLMPDKDAIPLGMEVPEIPKEPEPEEEDIDIFDDAGDDYDPLAGLEDEDSESDAEAEDGEVTEDSQRKKPKTQDSPQDSPQEPAVSGSMAPPPRPNKPRNYFGESEPETTDNESKPKAFSDPTILAALKKASTLNPISKVPETAEEAAKEARRKKMLQQDDRDMEDMDMGFGSSRFEDEADFDETKVKLSAWGQGDDDEDEKGEGKSKRKRGSKKRKGDANSAADVMKIVESRKAGP</sequence>
<keyword evidence="3 6" id="KW-0479">Metal-binding</keyword>
<dbReference type="CDD" id="cd11040">
    <property type="entry name" value="CYP7_CYP8-like"/>
    <property type="match status" value="1"/>
</dbReference>
<feature type="region of interest" description="Disordered" evidence="7">
    <location>
        <begin position="571"/>
        <end position="596"/>
    </location>
</feature>
<feature type="compositionally biased region" description="Acidic residues" evidence="7">
    <location>
        <begin position="653"/>
        <end position="676"/>
    </location>
</feature>
<evidence type="ECO:0000256" key="7">
    <source>
        <dbReference type="SAM" id="MobiDB-lite"/>
    </source>
</evidence>
<feature type="region of interest" description="Disordered" evidence="7">
    <location>
        <begin position="502"/>
        <end position="542"/>
    </location>
</feature>
<dbReference type="GO" id="GO:0020037">
    <property type="term" value="F:heme binding"/>
    <property type="evidence" value="ECO:0007669"/>
    <property type="project" value="InterPro"/>
</dbReference>
<feature type="binding site" description="axial binding residue" evidence="6">
    <location>
        <position position="440"/>
    </location>
    <ligand>
        <name>heme</name>
        <dbReference type="ChEBI" id="CHEBI:30413"/>
    </ligand>
    <ligandPart>
        <name>Fe</name>
        <dbReference type="ChEBI" id="CHEBI:18248"/>
    </ligandPart>
</feature>
<dbReference type="Pfam" id="PF07808">
    <property type="entry name" value="RED_N"/>
    <property type="match status" value="1"/>
</dbReference>
<feature type="compositionally biased region" description="Basic and acidic residues" evidence="7">
    <location>
        <begin position="677"/>
        <end position="695"/>
    </location>
</feature>
<keyword evidence="8" id="KW-0472">Membrane</keyword>
<dbReference type="InterPro" id="IPR012916">
    <property type="entry name" value="RED_N"/>
</dbReference>
<feature type="region of interest" description="Disordered" evidence="7">
    <location>
        <begin position="653"/>
        <end position="708"/>
    </location>
</feature>
<comment type="similarity">
    <text evidence="2">Belongs to the cytochrome P450 family.</text>
</comment>
<reference evidence="10 11" key="1">
    <citation type="submission" date="2017-12" db="EMBL/GenBank/DDBJ databases">
        <title>Comparative genomics of Botrytis spp.</title>
        <authorList>
            <person name="Valero-Jimenez C.A."/>
            <person name="Tapia P."/>
            <person name="Veloso J."/>
            <person name="Silva-Moreno E."/>
            <person name="Staats M."/>
            <person name="Valdes J.H."/>
            <person name="Van Kan J.A.L."/>
        </authorList>
    </citation>
    <scope>NUCLEOTIDE SEQUENCE [LARGE SCALE GENOMIC DNA]</scope>
    <source>
        <strain evidence="10 11">Bp0003</strain>
    </source>
</reference>
<keyword evidence="6" id="KW-0349">Heme</keyword>
<feature type="compositionally biased region" description="Basic and acidic residues" evidence="7">
    <location>
        <begin position="780"/>
        <end position="792"/>
    </location>
</feature>
<evidence type="ECO:0000256" key="1">
    <source>
        <dbReference type="ARBA" id="ARBA00001971"/>
    </source>
</evidence>
<protein>
    <recommendedName>
        <fullName evidence="9">RED-like N-terminal domain-containing protein</fullName>
    </recommendedName>
</protein>
<dbReference type="GO" id="GO:0005506">
    <property type="term" value="F:iron ion binding"/>
    <property type="evidence" value="ECO:0007669"/>
    <property type="project" value="InterPro"/>
</dbReference>
<keyword evidence="5" id="KW-0843">Virulence</keyword>
<evidence type="ECO:0000256" key="6">
    <source>
        <dbReference type="PIRSR" id="PIRSR602403-1"/>
    </source>
</evidence>
<proteinExistence type="inferred from homology"/>
<evidence type="ECO:0000256" key="4">
    <source>
        <dbReference type="ARBA" id="ARBA00023004"/>
    </source>
</evidence>
<feature type="compositionally biased region" description="Basic residues" evidence="7">
    <location>
        <begin position="991"/>
        <end position="1001"/>
    </location>
</feature>
<evidence type="ECO:0000256" key="5">
    <source>
        <dbReference type="ARBA" id="ARBA00023026"/>
    </source>
</evidence>
<feature type="compositionally biased region" description="Acidic residues" evidence="7">
    <location>
        <begin position="807"/>
        <end position="847"/>
    </location>
</feature>
<organism evidence="10 11">
    <name type="scientific">Botrytis paeoniae</name>
    <dbReference type="NCBI Taxonomy" id="278948"/>
    <lineage>
        <taxon>Eukaryota</taxon>
        <taxon>Fungi</taxon>
        <taxon>Dikarya</taxon>
        <taxon>Ascomycota</taxon>
        <taxon>Pezizomycotina</taxon>
        <taxon>Leotiomycetes</taxon>
        <taxon>Helotiales</taxon>
        <taxon>Sclerotiniaceae</taxon>
        <taxon>Botrytis</taxon>
    </lineage>
</organism>
<keyword evidence="8" id="KW-0812">Transmembrane</keyword>
<comment type="cofactor">
    <cofactor evidence="1 6">
        <name>heme</name>
        <dbReference type="ChEBI" id="CHEBI:30413"/>
    </cofactor>
</comment>
<name>A0A4Z1FB71_9HELO</name>
<dbReference type="SUPFAM" id="SSF48264">
    <property type="entry name" value="Cytochrome P450"/>
    <property type="match status" value="1"/>
</dbReference>
<comment type="caution">
    <text evidence="10">The sequence shown here is derived from an EMBL/GenBank/DDBJ whole genome shotgun (WGS) entry which is preliminary data.</text>
</comment>
<dbReference type="GO" id="GO:0016705">
    <property type="term" value="F:oxidoreductase activity, acting on paired donors, with incorporation or reduction of molecular oxygen"/>
    <property type="evidence" value="ECO:0007669"/>
    <property type="project" value="InterPro"/>
</dbReference>
<dbReference type="InterPro" id="IPR001128">
    <property type="entry name" value="Cyt_P450"/>
</dbReference>
<feature type="transmembrane region" description="Helical" evidence="8">
    <location>
        <begin position="6"/>
        <end position="24"/>
    </location>
</feature>
<feature type="compositionally biased region" description="Basic and acidic residues" evidence="7">
    <location>
        <begin position="1012"/>
        <end position="1021"/>
    </location>
</feature>
<dbReference type="GO" id="GO:0004497">
    <property type="term" value="F:monooxygenase activity"/>
    <property type="evidence" value="ECO:0007669"/>
    <property type="project" value="InterPro"/>
</dbReference>
<evidence type="ECO:0000256" key="8">
    <source>
        <dbReference type="SAM" id="Phobius"/>
    </source>
</evidence>
<keyword evidence="4 6" id="KW-0408">Iron</keyword>
<evidence type="ECO:0000313" key="11">
    <source>
        <dbReference type="Proteomes" id="UP000297910"/>
    </source>
</evidence>
<dbReference type="EMBL" id="PQXI01000267">
    <property type="protein sequence ID" value="TGO20760.1"/>
    <property type="molecule type" value="Genomic_DNA"/>
</dbReference>
<dbReference type="Proteomes" id="UP000297910">
    <property type="component" value="Unassembled WGS sequence"/>
</dbReference>
<evidence type="ECO:0000259" key="9">
    <source>
        <dbReference type="Pfam" id="PF07808"/>
    </source>
</evidence>
<dbReference type="InterPro" id="IPR002403">
    <property type="entry name" value="Cyt_P450_E_grp-IV"/>
</dbReference>
<dbReference type="PRINTS" id="PR00465">
    <property type="entry name" value="EP450IV"/>
</dbReference>
<evidence type="ECO:0000256" key="3">
    <source>
        <dbReference type="ARBA" id="ARBA00022723"/>
    </source>
</evidence>
<keyword evidence="11" id="KW-1185">Reference proteome</keyword>
<feature type="region of interest" description="Disordered" evidence="7">
    <location>
        <begin position="780"/>
        <end position="1021"/>
    </location>
</feature>
<gene>
    <name evidence="10" type="ORF">BPAE_0268g00140</name>
</gene>
<dbReference type="Pfam" id="PF00067">
    <property type="entry name" value="p450"/>
    <property type="match status" value="1"/>
</dbReference>
<feature type="domain" description="RED-like N-terminal" evidence="9">
    <location>
        <begin position="574"/>
        <end position="696"/>
    </location>
</feature>
<dbReference type="AlphaFoldDB" id="A0A4Z1FB71"/>
<dbReference type="InterPro" id="IPR036396">
    <property type="entry name" value="Cyt_P450_sf"/>
</dbReference>
<dbReference type="InterPro" id="IPR053007">
    <property type="entry name" value="CYP450_monoxygenase_sec-met"/>
</dbReference>
<dbReference type="PANTHER" id="PTHR47582:SF1">
    <property type="entry name" value="P450, PUTATIVE (EUROFUNG)-RELATED"/>
    <property type="match status" value="1"/>
</dbReference>
<dbReference type="PANTHER" id="PTHR47582">
    <property type="entry name" value="P450, PUTATIVE (EUROFUNG)-RELATED"/>
    <property type="match status" value="1"/>
</dbReference>
<accession>A0A4Z1FB71</accession>
<keyword evidence="8" id="KW-1133">Transmembrane helix</keyword>
<evidence type="ECO:0000256" key="2">
    <source>
        <dbReference type="ARBA" id="ARBA00010617"/>
    </source>
</evidence>
<evidence type="ECO:0000313" key="10">
    <source>
        <dbReference type="EMBL" id="TGO20760.1"/>
    </source>
</evidence>
<dbReference type="Gene3D" id="1.10.630.10">
    <property type="entry name" value="Cytochrome P450"/>
    <property type="match status" value="1"/>
</dbReference>